<evidence type="ECO:0000259" key="3">
    <source>
        <dbReference type="Pfam" id="PF03537"/>
    </source>
</evidence>
<evidence type="ECO:0000256" key="1">
    <source>
        <dbReference type="SAM" id="MobiDB-lite"/>
    </source>
</evidence>
<evidence type="ECO:0000256" key="2">
    <source>
        <dbReference type="SAM" id="SignalP"/>
    </source>
</evidence>
<feature type="region of interest" description="Disordered" evidence="1">
    <location>
        <begin position="36"/>
        <end position="61"/>
    </location>
</feature>
<dbReference type="InterPro" id="IPR004352">
    <property type="entry name" value="GH114_TIM-barrel"/>
</dbReference>
<feature type="compositionally biased region" description="Pro residues" evidence="1">
    <location>
        <begin position="41"/>
        <end position="61"/>
    </location>
</feature>
<accession>A0ABV7PG50</accession>
<organism evidence="4 5">
    <name type="scientific">Amycolatopsis speibonae</name>
    <dbReference type="NCBI Taxonomy" id="1450224"/>
    <lineage>
        <taxon>Bacteria</taxon>
        <taxon>Bacillati</taxon>
        <taxon>Actinomycetota</taxon>
        <taxon>Actinomycetes</taxon>
        <taxon>Pseudonocardiales</taxon>
        <taxon>Pseudonocardiaceae</taxon>
        <taxon>Amycolatopsis</taxon>
    </lineage>
</organism>
<dbReference type="Gene3D" id="3.20.20.70">
    <property type="entry name" value="Aldolase class I"/>
    <property type="match status" value="1"/>
</dbReference>
<dbReference type="Pfam" id="PF03537">
    <property type="entry name" value="Glyco_hydro_114"/>
    <property type="match status" value="1"/>
</dbReference>
<evidence type="ECO:0000313" key="4">
    <source>
        <dbReference type="EMBL" id="MFC3456511.1"/>
    </source>
</evidence>
<dbReference type="InterPro" id="IPR017853">
    <property type="entry name" value="GH"/>
</dbReference>
<comment type="caution">
    <text evidence="4">The sequence shown here is derived from an EMBL/GenBank/DDBJ whole genome shotgun (WGS) entry which is preliminary data.</text>
</comment>
<name>A0ABV7PG50_9PSEU</name>
<dbReference type="Proteomes" id="UP001595645">
    <property type="component" value="Unassembled WGS sequence"/>
</dbReference>
<gene>
    <name evidence="4" type="ORF">ACFOSH_44450</name>
</gene>
<dbReference type="InterPro" id="IPR013785">
    <property type="entry name" value="Aldolase_TIM"/>
</dbReference>
<reference evidence="5" key="1">
    <citation type="journal article" date="2019" name="Int. J. Syst. Evol. Microbiol.">
        <title>The Global Catalogue of Microorganisms (GCM) 10K type strain sequencing project: providing services to taxonomists for standard genome sequencing and annotation.</title>
        <authorList>
            <consortium name="The Broad Institute Genomics Platform"/>
            <consortium name="The Broad Institute Genome Sequencing Center for Infectious Disease"/>
            <person name="Wu L."/>
            <person name="Ma J."/>
        </authorList>
    </citation>
    <scope>NUCLEOTIDE SEQUENCE [LARGE SCALE GENOMIC DNA]</scope>
    <source>
        <strain evidence="5">CGMCC 4.7676</strain>
    </source>
</reference>
<dbReference type="PROSITE" id="PS51257">
    <property type="entry name" value="PROKAR_LIPOPROTEIN"/>
    <property type="match status" value="1"/>
</dbReference>
<dbReference type="EMBL" id="JBHRWK010000164">
    <property type="protein sequence ID" value="MFC3456511.1"/>
    <property type="molecule type" value="Genomic_DNA"/>
</dbReference>
<proteinExistence type="predicted"/>
<dbReference type="PANTHER" id="PTHR35273">
    <property type="entry name" value="ALPHA-1,4 POLYGALACTOSAMINIDASE, PUTATIVE (AFU_ORTHOLOGUE AFUA_3G07890)-RELATED"/>
    <property type="match status" value="1"/>
</dbReference>
<keyword evidence="5" id="KW-1185">Reference proteome</keyword>
<dbReference type="RefSeq" id="WP_378247939.1">
    <property type="nucleotide sequence ID" value="NZ_JBHRWK010000164.1"/>
</dbReference>
<dbReference type="SUPFAM" id="SSF51445">
    <property type="entry name" value="(Trans)glycosidases"/>
    <property type="match status" value="1"/>
</dbReference>
<evidence type="ECO:0000313" key="5">
    <source>
        <dbReference type="Proteomes" id="UP001595645"/>
    </source>
</evidence>
<protein>
    <submittedName>
        <fullName evidence="4">Endo alpha-1,4 polygalactosaminidase</fullName>
    </submittedName>
</protein>
<sequence>MPTLIRSSMMHTSRVLAVAALCAVVVVAGAACSATVEPEPTSTPAPPPAPPPAPAPTPAHAFAPPPVKAGFDYQIGSPYAPPSGVRVVSRDHTAPPAAGLYNICYINAFQAQPRAEGEWGDLALRGANGAIVMDVEWGEALLDLRTTDKRQQVAAKVNGWADDCAAKGYQAIELDNFDSFTRSNGLLSDGDAQAYIRLLSAHAHEKGLAIGQKNASELAGQRQANGLDFAVVEECGEQDNCDEYIPAYGDNVIAIEYTDAGLANACDKWGGSLSIVRRDHDVLPAGASGYVRKTC</sequence>
<feature type="domain" description="Glycoside-hydrolase family GH114 TIM-barrel" evidence="3">
    <location>
        <begin position="71"/>
        <end position="276"/>
    </location>
</feature>
<keyword evidence="2" id="KW-0732">Signal</keyword>
<feature type="signal peptide" evidence="2">
    <location>
        <begin position="1"/>
        <end position="30"/>
    </location>
</feature>
<feature type="chain" id="PRO_5046201951" evidence="2">
    <location>
        <begin position="31"/>
        <end position="295"/>
    </location>
</feature>
<dbReference type="PANTHER" id="PTHR35273:SF2">
    <property type="entry name" value="ALPHA-GALACTOSIDASE"/>
    <property type="match status" value="1"/>
</dbReference>